<dbReference type="GO" id="GO:0043565">
    <property type="term" value="F:sequence-specific DNA binding"/>
    <property type="evidence" value="ECO:0007669"/>
    <property type="project" value="InterPro"/>
</dbReference>
<evidence type="ECO:0000313" key="2">
    <source>
        <dbReference type="Proteomes" id="UP000176988"/>
    </source>
</evidence>
<gene>
    <name evidence="1" type="ORF">A2480_00775</name>
</gene>
<accession>A0A1F7WFQ0</accession>
<reference evidence="1 2" key="1">
    <citation type="journal article" date="2016" name="Nat. Commun.">
        <title>Thousands of microbial genomes shed light on interconnected biogeochemical processes in an aquifer system.</title>
        <authorList>
            <person name="Anantharaman K."/>
            <person name="Brown C.T."/>
            <person name="Hug L.A."/>
            <person name="Sharon I."/>
            <person name="Castelle C.J."/>
            <person name="Probst A.J."/>
            <person name="Thomas B.C."/>
            <person name="Singh A."/>
            <person name="Wilkins M.J."/>
            <person name="Karaoz U."/>
            <person name="Brodie E.L."/>
            <person name="Williams K.H."/>
            <person name="Hubbard S.S."/>
            <person name="Banfield J.F."/>
        </authorList>
    </citation>
    <scope>NUCLEOTIDE SEQUENCE [LARGE SCALE GENOMIC DNA]</scope>
</reference>
<dbReference type="SUPFAM" id="SSF74784">
    <property type="entry name" value="Translin"/>
    <property type="match status" value="1"/>
</dbReference>
<proteinExistence type="predicted"/>
<dbReference type="Proteomes" id="UP000176988">
    <property type="component" value="Unassembled WGS sequence"/>
</dbReference>
<dbReference type="InterPro" id="IPR036081">
    <property type="entry name" value="Translin_sf"/>
</dbReference>
<name>A0A1F7WFQ0_9BACT</name>
<dbReference type="PANTHER" id="PTHR10741">
    <property type="entry name" value="TRANSLIN AND TRANSLIN ASSOCIATED PROTEIN X"/>
    <property type="match status" value="1"/>
</dbReference>
<sequence>MLNRKYLEQIKSDSTAYETGRRETIRLSDDIRTVSKRAIFAMHRDDLVAADQLLVEAVKGISAVRAKSQDGPRMTDEGSFRAALEEYVEARLYRDFLNGKELGPIEVANIEVPSDIFLGGLCDMIGELQRKQVRLATDGNIEGVRAMRDLAEDVVGALLEMDLTGYLRNKFDQVKNSFRRSEEVLYELSVRRT</sequence>
<organism evidence="1 2">
    <name type="scientific">Candidatus Uhrbacteria bacterium RIFOXYC2_FULL_47_19</name>
    <dbReference type="NCBI Taxonomy" id="1802424"/>
    <lineage>
        <taxon>Bacteria</taxon>
        <taxon>Candidatus Uhriibacteriota</taxon>
    </lineage>
</organism>
<dbReference type="Gene3D" id="1.20.58.2140">
    <property type="match status" value="1"/>
</dbReference>
<dbReference type="STRING" id="1802424.A2480_00775"/>
<dbReference type="CDD" id="cd14820">
    <property type="entry name" value="TRAX"/>
    <property type="match status" value="1"/>
</dbReference>
<dbReference type="EMBL" id="MGFG01000001">
    <property type="protein sequence ID" value="OGM01662.1"/>
    <property type="molecule type" value="Genomic_DNA"/>
</dbReference>
<evidence type="ECO:0008006" key="3">
    <source>
        <dbReference type="Google" id="ProtNLM"/>
    </source>
</evidence>
<dbReference type="AlphaFoldDB" id="A0A1F7WFQ0"/>
<protein>
    <recommendedName>
        <fullName evidence="3">Translin</fullName>
    </recommendedName>
</protein>
<evidence type="ECO:0000313" key="1">
    <source>
        <dbReference type="EMBL" id="OGM01662.1"/>
    </source>
</evidence>
<dbReference type="Pfam" id="PF01997">
    <property type="entry name" value="Translin"/>
    <property type="match status" value="1"/>
</dbReference>
<dbReference type="InterPro" id="IPR002848">
    <property type="entry name" value="Translin_fam"/>
</dbReference>
<comment type="caution">
    <text evidence="1">The sequence shown here is derived from an EMBL/GenBank/DDBJ whole genome shotgun (WGS) entry which is preliminary data.</text>
</comment>